<dbReference type="Proteomes" id="UP001595645">
    <property type="component" value="Unassembled WGS sequence"/>
</dbReference>
<dbReference type="RefSeq" id="WP_378246854.1">
    <property type="nucleotide sequence ID" value="NZ_JBHRWK010000105.1"/>
</dbReference>
<organism evidence="1 2">
    <name type="scientific">Amycolatopsis speibonae</name>
    <dbReference type="NCBI Taxonomy" id="1450224"/>
    <lineage>
        <taxon>Bacteria</taxon>
        <taxon>Bacillati</taxon>
        <taxon>Actinomycetota</taxon>
        <taxon>Actinomycetes</taxon>
        <taxon>Pseudonocardiales</taxon>
        <taxon>Pseudonocardiaceae</taxon>
        <taxon>Amycolatopsis</taxon>
    </lineage>
</organism>
<accession>A0ABV7PDD9</accession>
<gene>
    <name evidence="1" type="ORF">ACFOSH_41550</name>
</gene>
<evidence type="ECO:0008006" key="3">
    <source>
        <dbReference type="Google" id="ProtNLM"/>
    </source>
</evidence>
<evidence type="ECO:0000313" key="1">
    <source>
        <dbReference type="EMBL" id="MFC3455957.1"/>
    </source>
</evidence>
<name>A0ABV7PDD9_9PSEU</name>
<sequence>MTDLVLFPHCDLHLVLTGASALELRLFLRGDPDPVTGRYPLTPVGASERVIEFFAPHAPLRHRFDDLPTVDTSGVVKATKTGVYLFHVRAGDRYLVGRLQVHRKIENWWFGNDSLTTALDPVVPHSQPSLYARFDDDVASGTDLVGDITGHGYITLSSSDPAKLTVSSQGRVGGSVVTPPPPSPAVVKVLGSFQGGPVKELPVHVVDYARVRADLFPVEAKDAAGAARMQNILFVGEGFTDGEKPGFESAVADAAYNLFEKPRHQPYGILGSRFNMFSYFTPSRENKVTTGFRVTDTASGKVGIGSPIPFNGAASPDEKMYTLVELTARVGLPKRNEQRKLEDLLAEWNGQDLHDFKPAKVDKPLTDAWKAQQAKGILHARDTFFGLNLGQRLGDRVSGESTDHAPRPVNDTAGDPVLRAFLTRVYEFYRPDVTRLLIPDPRRHPPELYRRGAVNIGDPILRFVVALRFTKAGTVYPLGDEWKADTAGFRRSRGLIAMIVNDDLDGGTNFNAKTVTAQTVNSRIKLKFDYQGPGTPGHDELEMRRDSGPVDADLDGVTDTIAHEFGHSFNLGDEYEERGGDNPALPVTAPDSTSDNLAVLPFLRSGAPPSRKLDIDLVKWLILPRMKLAARLLAPSVNVPFGIQVSIGITEVGNWAVLEGTTVSVRLRNFKPGPGGTQLPLAKLAPGLLEDLRVFKVDKAAGTIVLNGPSLPPSPFPVFEEGSALYVPAKDPAGVPLLAVRQETLAFLRSSQEPLNVETGITEVNTGADFPRPIDGGLIPCEPSTLIGIYEGAGRFAGGSYRPAGACKMRDSGGRNEAGEFCFVCKWLIVNRVDPGMHALLSAKYYPGGGND</sequence>
<comment type="caution">
    <text evidence="1">The sequence shown here is derived from an EMBL/GenBank/DDBJ whole genome shotgun (WGS) entry which is preliminary data.</text>
</comment>
<dbReference type="Gene3D" id="3.40.390.10">
    <property type="entry name" value="Collagenase (Catalytic Domain)"/>
    <property type="match status" value="3"/>
</dbReference>
<evidence type="ECO:0000313" key="2">
    <source>
        <dbReference type="Proteomes" id="UP001595645"/>
    </source>
</evidence>
<protein>
    <recommendedName>
        <fullName evidence="3">EcxA zinc-binding domain-containing protein</fullName>
    </recommendedName>
</protein>
<proteinExistence type="predicted"/>
<dbReference type="EMBL" id="JBHRWK010000105">
    <property type="protein sequence ID" value="MFC3455957.1"/>
    <property type="molecule type" value="Genomic_DNA"/>
</dbReference>
<keyword evidence="2" id="KW-1185">Reference proteome</keyword>
<dbReference type="InterPro" id="IPR024079">
    <property type="entry name" value="MetalloPept_cat_dom_sf"/>
</dbReference>
<reference evidence="2" key="1">
    <citation type="journal article" date="2019" name="Int. J. Syst. Evol. Microbiol.">
        <title>The Global Catalogue of Microorganisms (GCM) 10K type strain sequencing project: providing services to taxonomists for standard genome sequencing and annotation.</title>
        <authorList>
            <consortium name="The Broad Institute Genomics Platform"/>
            <consortium name="The Broad Institute Genome Sequencing Center for Infectious Disease"/>
            <person name="Wu L."/>
            <person name="Ma J."/>
        </authorList>
    </citation>
    <scope>NUCLEOTIDE SEQUENCE [LARGE SCALE GENOMIC DNA]</scope>
    <source>
        <strain evidence="2">CGMCC 4.7676</strain>
    </source>
</reference>